<dbReference type="PANTHER" id="PTHR35814">
    <property type="match status" value="1"/>
</dbReference>
<evidence type="ECO:0000256" key="4">
    <source>
        <dbReference type="ARBA" id="ARBA00023136"/>
    </source>
</evidence>
<evidence type="ECO:0000256" key="2">
    <source>
        <dbReference type="ARBA" id="ARBA00022692"/>
    </source>
</evidence>
<dbReference type="HOGENOM" id="CLU_134926_1_0_5"/>
<dbReference type="PhylomeDB" id="A0A0H3C508"/>
<dbReference type="PANTHER" id="PTHR35814:SF1">
    <property type="entry name" value="GLUTATHIONE S-TRANSFERASE-RELATED"/>
    <property type="match status" value="1"/>
</dbReference>
<evidence type="ECO:0000256" key="3">
    <source>
        <dbReference type="ARBA" id="ARBA00022989"/>
    </source>
</evidence>
<dbReference type="AlphaFoldDB" id="A0A0H3C508"/>
<evidence type="ECO:0000256" key="1">
    <source>
        <dbReference type="ARBA" id="ARBA00004370"/>
    </source>
</evidence>
<keyword evidence="7" id="KW-1185">Reference proteome</keyword>
<evidence type="ECO:0000313" key="7">
    <source>
        <dbReference type="Proteomes" id="UP000001364"/>
    </source>
</evidence>
<keyword evidence="2 5" id="KW-0812">Transmembrane</keyword>
<protein>
    <submittedName>
        <fullName evidence="6">Membrane spanning protein</fullName>
    </submittedName>
</protein>
<dbReference type="InterPro" id="IPR001129">
    <property type="entry name" value="Membr-assoc_MAPEG"/>
</dbReference>
<proteinExistence type="predicted"/>
<dbReference type="OrthoDB" id="7630838at2"/>
<name>A0A0H3C508_CAUVN</name>
<keyword evidence="3 5" id="KW-1133">Transmembrane helix</keyword>
<dbReference type="EMBL" id="CP001340">
    <property type="protein sequence ID" value="ACL93779.1"/>
    <property type="molecule type" value="Genomic_DNA"/>
</dbReference>
<reference evidence="6 7" key="1">
    <citation type="journal article" date="2010" name="J. Bacteriol.">
        <title>The genetic basis of laboratory adaptation in Caulobacter crescentus.</title>
        <authorList>
            <person name="Marks M.E."/>
            <person name="Castro-Rojas C.M."/>
            <person name="Teiling C."/>
            <person name="Du L."/>
            <person name="Kapatral V."/>
            <person name="Walunas T.L."/>
            <person name="Crosson S."/>
        </authorList>
    </citation>
    <scope>NUCLEOTIDE SEQUENCE [LARGE SCALE GENOMIC DNA]</scope>
    <source>
        <strain evidence="7">NA1000 / CB15N</strain>
    </source>
</reference>
<dbReference type="RefSeq" id="YP_002515687.1">
    <property type="nucleotide sequence ID" value="NC_011916.1"/>
</dbReference>
<feature type="transmembrane region" description="Helical" evidence="5">
    <location>
        <begin position="110"/>
        <end position="132"/>
    </location>
</feature>
<dbReference type="RefSeq" id="WP_010918199.1">
    <property type="nucleotide sequence ID" value="NC_011916.1"/>
</dbReference>
<dbReference type="KEGG" id="ccs:CCNA_00312"/>
<dbReference type="PATRIC" id="fig|565050.3.peg.310"/>
<gene>
    <name evidence="6" type="ordered locus">CCNA_00312</name>
</gene>
<feature type="transmembrane region" description="Helical" evidence="5">
    <location>
        <begin position="65"/>
        <end position="90"/>
    </location>
</feature>
<dbReference type="Gene3D" id="1.20.120.550">
    <property type="entry name" value="Membrane associated eicosanoid/glutathione metabolism-like domain"/>
    <property type="match status" value="1"/>
</dbReference>
<comment type="subcellular location">
    <subcellularLocation>
        <location evidence="1">Membrane</location>
    </subcellularLocation>
</comment>
<feature type="transmembrane region" description="Helical" evidence="5">
    <location>
        <begin position="12"/>
        <end position="29"/>
    </location>
</feature>
<evidence type="ECO:0000313" key="6">
    <source>
        <dbReference type="EMBL" id="ACL93779.1"/>
    </source>
</evidence>
<organism evidence="6 7">
    <name type="scientific">Caulobacter vibrioides (strain NA1000 / CB15N)</name>
    <name type="common">Caulobacter crescentus</name>
    <dbReference type="NCBI Taxonomy" id="565050"/>
    <lineage>
        <taxon>Bacteria</taxon>
        <taxon>Pseudomonadati</taxon>
        <taxon>Pseudomonadota</taxon>
        <taxon>Alphaproteobacteria</taxon>
        <taxon>Caulobacterales</taxon>
        <taxon>Caulobacteraceae</taxon>
        <taxon>Caulobacter</taxon>
    </lineage>
</organism>
<dbReference type="GO" id="GO:0016020">
    <property type="term" value="C:membrane"/>
    <property type="evidence" value="ECO:0007669"/>
    <property type="project" value="UniProtKB-SubCell"/>
</dbReference>
<dbReference type="SMR" id="A0A0H3C508"/>
<sequence>MDTIVSGHAAALWAGLNLFLLLILSLLVVRLRQKHKVALGDEGIPELARAIRAFGNASEYIPSGIAALAVLAVAGAAPLAIHVVGFILFAGRVVHAIGLSNSGGASIPRAVGMVATWLAYIFAGVALLLSAIG</sequence>
<dbReference type="Proteomes" id="UP000001364">
    <property type="component" value="Chromosome"/>
</dbReference>
<accession>A0A0H3C508</accession>
<dbReference type="InterPro" id="IPR023352">
    <property type="entry name" value="MAPEG-like_dom_sf"/>
</dbReference>
<dbReference type="SUPFAM" id="SSF161084">
    <property type="entry name" value="MAPEG domain-like"/>
    <property type="match status" value="1"/>
</dbReference>
<keyword evidence="4 5" id="KW-0472">Membrane</keyword>
<dbReference type="Pfam" id="PF01124">
    <property type="entry name" value="MAPEG"/>
    <property type="match status" value="1"/>
</dbReference>
<evidence type="ECO:0000256" key="5">
    <source>
        <dbReference type="SAM" id="Phobius"/>
    </source>
</evidence>
<dbReference type="GeneID" id="7330765"/>